<sequence length="66" mass="7240">MSRLLLLVVVVYIIGICVQLAPVVRASWDTVPASQLTADVLAHLPEASSWPVRVFDNLRNKTNGQP</sequence>
<keyword evidence="2" id="KW-1185">Reference proteome</keyword>
<gene>
    <name evidence="1" type="ORF">QO011_003541</name>
</gene>
<name>A0ABU0JBJ4_9HYPH</name>
<reference evidence="1 2" key="1">
    <citation type="submission" date="2023-07" db="EMBL/GenBank/DDBJ databases">
        <title>Genomic Encyclopedia of Type Strains, Phase IV (KMG-IV): sequencing the most valuable type-strain genomes for metagenomic binning, comparative biology and taxonomic classification.</title>
        <authorList>
            <person name="Goeker M."/>
        </authorList>
    </citation>
    <scope>NUCLEOTIDE SEQUENCE [LARGE SCALE GENOMIC DNA]</scope>
    <source>
        <strain evidence="1 2">DSM 19619</strain>
    </source>
</reference>
<organism evidence="1 2">
    <name type="scientific">Labrys wisconsinensis</name>
    <dbReference type="NCBI Taxonomy" id="425677"/>
    <lineage>
        <taxon>Bacteria</taxon>
        <taxon>Pseudomonadati</taxon>
        <taxon>Pseudomonadota</taxon>
        <taxon>Alphaproteobacteria</taxon>
        <taxon>Hyphomicrobiales</taxon>
        <taxon>Xanthobacteraceae</taxon>
        <taxon>Labrys</taxon>
    </lineage>
</organism>
<dbReference type="RefSeq" id="WP_307274566.1">
    <property type="nucleotide sequence ID" value="NZ_JAUSVX010000006.1"/>
</dbReference>
<protein>
    <submittedName>
        <fullName evidence="1">Uncharacterized protein</fullName>
    </submittedName>
</protein>
<evidence type="ECO:0000313" key="1">
    <source>
        <dbReference type="EMBL" id="MDQ0470522.1"/>
    </source>
</evidence>
<dbReference type="EMBL" id="JAUSVX010000006">
    <property type="protein sequence ID" value="MDQ0470522.1"/>
    <property type="molecule type" value="Genomic_DNA"/>
</dbReference>
<dbReference type="Proteomes" id="UP001242480">
    <property type="component" value="Unassembled WGS sequence"/>
</dbReference>
<comment type="caution">
    <text evidence="1">The sequence shown here is derived from an EMBL/GenBank/DDBJ whole genome shotgun (WGS) entry which is preliminary data.</text>
</comment>
<accession>A0ABU0JBJ4</accession>
<evidence type="ECO:0000313" key="2">
    <source>
        <dbReference type="Proteomes" id="UP001242480"/>
    </source>
</evidence>
<proteinExistence type="predicted"/>